<evidence type="ECO:0000313" key="5">
    <source>
        <dbReference type="Proteomes" id="UP000807825"/>
    </source>
</evidence>
<dbReference type="Proteomes" id="UP000807825">
    <property type="component" value="Unassembled WGS sequence"/>
</dbReference>
<feature type="chain" id="PRO_5039194573" description="Secreted protein" evidence="3">
    <location>
        <begin position="24"/>
        <end position="186"/>
    </location>
</feature>
<accession>A0A9D6UXA0</accession>
<gene>
    <name evidence="4" type="ORF">HY912_01390</name>
</gene>
<sequence length="186" mass="20397">MTKVRLGCLISVIAITVISSARAQSPEVQGKIRQTQQKIDAQIERIRQARELADSEMALAKIRIGEQLRKSQEDLARQTENLERLREKLAEQKSETSASVSDIRNNWSEMIDKAFSDVESGIQDANSLINKMQRIGEEIQEDTEGKNSASCNGSSSAGPTTTTDVTVQTSPQPEDSGKPQIRPVGG</sequence>
<keyword evidence="1" id="KW-0175">Coiled coil</keyword>
<evidence type="ECO:0008006" key="6">
    <source>
        <dbReference type="Google" id="ProtNLM"/>
    </source>
</evidence>
<keyword evidence="3" id="KW-0732">Signal</keyword>
<feature type="compositionally biased region" description="Low complexity" evidence="2">
    <location>
        <begin position="147"/>
        <end position="169"/>
    </location>
</feature>
<proteinExistence type="predicted"/>
<evidence type="ECO:0000256" key="1">
    <source>
        <dbReference type="SAM" id="Coils"/>
    </source>
</evidence>
<feature type="coiled-coil region" evidence="1">
    <location>
        <begin position="32"/>
        <end position="95"/>
    </location>
</feature>
<name>A0A9D6UXA0_9BACT</name>
<protein>
    <recommendedName>
        <fullName evidence="6">Secreted protein</fullName>
    </recommendedName>
</protein>
<dbReference type="AlphaFoldDB" id="A0A9D6UXA0"/>
<organism evidence="4 5">
    <name type="scientific">Desulfomonile tiedjei</name>
    <dbReference type="NCBI Taxonomy" id="2358"/>
    <lineage>
        <taxon>Bacteria</taxon>
        <taxon>Pseudomonadati</taxon>
        <taxon>Thermodesulfobacteriota</taxon>
        <taxon>Desulfomonilia</taxon>
        <taxon>Desulfomonilales</taxon>
        <taxon>Desulfomonilaceae</taxon>
        <taxon>Desulfomonile</taxon>
    </lineage>
</organism>
<reference evidence="4" key="1">
    <citation type="submission" date="2020-07" db="EMBL/GenBank/DDBJ databases">
        <title>Huge and variable diversity of episymbiotic CPR bacteria and DPANN archaea in groundwater ecosystems.</title>
        <authorList>
            <person name="He C.Y."/>
            <person name="Keren R."/>
            <person name="Whittaker M."/>
            <person name="Farag I.F."/>
            <person name="Doudna J."/>
            <person name="Cate J.H.D."/>
            <person name="Banfield J.F."/>
        </authorList>
    </citation>
    <scope>NUCLEOTIDE SEQUENCE</scope>
    <source>
        <strain evidence="4">NC_groundwater_1664_Pr3_B-0.1um_52_9</strain>
    </source>
</reference>
<feature type="region of interest" description="Disordered" evidence="2">
    <location>
        <begin position="140"/>
        <end position="186"/>
    </location>
</feature>
<evidence type="ECO:0000313" key="4">
    <source>
        <dbReference type="EMBL" id="MBI5248121.1"/>
    </source>
</evidence>
<dbReference type="EMBL" id="JACRDE010000044">
    <property type="protein sequence ID" value="MBI5248121.1"/>
    <property type="molecule type" value="Genomic_DNA"/>
</dbReference>
<feature type="signal peptide" evidence="3">
    <location>
        <begin position="1"/>
        <end position="23"/>
    </location>
</feature>
<comment type="caution">
    <text evidence="4">The sequence shown here is derived from an EMBL/GenBank/DDBJ whole genome shotgun (WGS) entry which is preliminary data.</text>
</comment>
<evidence type="ECO:0000256" key="2">
    <source>
        <dbReference type="SAM" id="MobiDB-lite"/>
    </source>
</evidence>
<evidence type="ECO:0000256" key="3">
    <source>
        <dbReference type="SAM" id="SignalP"/>
    </source>
</evidence>